<dbReference type="STRING" id="1120964.GCA_001313265_04576"/>
<dbReference type="InterPro" id="IPR023845">
    <property type="entry name" value="DUF3817_TM"/>
</dbReference>
<gene>
    <name evidence="8" type="ORF">SAMN03080598_00807</name>
</gene>
<name>A0A1H5TKE5_9BACT</name>
<keyword evidence="5 6" id="KW-0472">Membrane</keyword>
<dbReference type="NCBIfam" id="TIGR03954">
    <property type="entry name" value="integ_memb_HG"/>
    <property type="match status" value="1"/>
</dbReference>
<feature type="transmembrane region" description="Helical" evidence="6">
    <location>
        <begin position="57"/>
        <end position="75"/>
    </location>
</feature>
<dbReference type="AlphaFoldDB" id="A0A1H5TKE5"/>
<feature type="transmembrane region" description="Helical" evidence="6">
    <location>
        <begin position="27"/>
        <end position="45"/>
    </location>
</feature>
<evidence type="ECO:0000259" key="7">
    <source>
        <dbReference type="Pfam" id="PF12823"/>
    </source>
</evidence>
<protein>
    <submittedName>
        <fullName evidence="8">Integral membrane protein</fullName>
    </submittedName>
</protein>
<evidence type="ECO:0000256" key="2">
    <source>
        <dbReference type="ARBA" id="ARBA00022475"/>
    </source>
</evidence>
<evidence type="ECO:0000313" key="8">
    <source>
        <dbReference type="EMBL" id="SEF63236.1"/>
    </source>
</evidence>
<reference evidence="9" key="1">
    <citation type="submission" date="2016-10" db="EMBL/GenBank/DDBJ databases">
        <authorList>
            <person name="Varghese N."/>
            <person name="Submissions S."/>
        </authorList>
    </citation>
    <scope>NUCLEOTIDE SEQUENCE [LARGE SCALE GENOMIC DNA]</scope>
    <source>
        <strain evidence="9">DSM 17298</strain>
    </source>
</reference>
<feature type="transmembrane region" description="Helical" evidence="6">
    <location>
        <begin position="87"/>
        <end position="106"/>
    </location>
</feature>
<proteinExistence type="predicted"/>
<comment type="subcellular location">
    <subcellularLocation>
        <location evidence="1">Cell membrane</location>
        <topology evidence="1">Multi-pass membrane protein</topology>
    </subcellularLocation>
</comment>
<dbReference type="PANTHER" id="PTHR40077">
    <property type="entry name" value="MEMBRANE PROTEIN-RELATED"/>
    <property type="match status" value="1"/>
</dbReference>
<keyword evidence="4 6" id="KW-1133">Transmembrane helix</keyword>
<sequence>MEFTSNLIQPQVRKKMNSEQTKWAKRFKWISLIEGVSFLVLLFIAMPLKYMFDQPLAVTYVGWVHGVLFILYIYIVFPTSTKLKWEFGRTFFALLASILPFGPFIFDRNLKKSQHVDL</sequence>
<evidence type="ECO:0000256" key="6">
    <source>
        <dbReference type="SAM" id="Phobius"/>
    </source>
</evidence>
<evidence type="ECO:0000313" key="9">
    <source>
        <dbReference type="Proteomes" id="UP000236736"/>
    </source>
</evidence>
<accession>A0A1H5TKE5</accession>
<evidence type="ECO:0000256" key="1">
    <source>
        <dbReference type="ARBA" id="ARBA00004651"/>
    </source>
</evidence>
<dbReference type="GO" id="GO:0005886">
    <property type="term" value="C:plasma membrane"/>
    <property type="evidence" value="ECO:0007669"/>
    <property type="project" value="UniProtKB-SubCell"/>
</dbReference>
<keyword evidence="9" id="KW-1185">Reference proteome</keyword>
<dbReference type="EMBL" id="FNVR01000003">
    <property type="protein sequence ID" value="SEF63236.1"/>
    <property type="molecule type" value="Genomic_DNA"/>
</dbReference>
<evidence type="ECO:0000256" key="5">
    <source>
        <dbReference type="ARBA" id="ARBA00023136"/>
    </source>
</evidence>
<keyword evidence="2" id="KW-1003">Cell membrane</keyword>
<evidence type="ECO:0000256" key="3">
    <source>
        <dbReference type="ARBA" id="ARBA00022692"/>
    </source>
</evidence>
<dbReference type="Proteomes" id="UP000236736">
    <property type="component" value="Unassembled WGS sequence"/>
</dbReference>
<feature type="domain" description="DUF3817" evidence="7">
    <location>
        <begin position="25"/>
        <end position="112"/>
    </location>
</feature>
<dbReference type="PANTHER" id="PTHR40077:SF1">
    <property type="entry name" value="MEMBRANE PROTEIN"/>
    <property type="match status" value="1"/>
</dbReference>
<organism evidence="8 9">
    <name type="scientific">Algoriphagus boritolerans DSM 17298 = JCM 18970</name>
    <dbReference type="NCBI Taxonomy" id="1120964"/>
    <lineage>
        <taxon>Bacteria</taxon>
        <taxon>Pseudomonadati</taxon>
        <taxon>Bacteroidota</taxon>
        <taxon>Cytophagia</taxon>
        <taxon>Cytophagales</taxon>
        <taxon>Cyclobacteriaceae</taxon>
        <taxon>Algoriphagus</taxon>
    </lineage>
</organism>
<dbReference type="Pfam" id="PF12823">
    <property type="entry name" value="DUF3817"/>
    <property type="match status" value="1"/>
</dbReference>
<evidence type="ECO:0000256" key="4">
    <source>
        <dbReference type="ARBA" id="ARBA00022989"/>
    </source>
</evidence>
<keyword evidence="3 6" id="KW-0812">Transmembrane</keyword>